<sequence>MKHPLQSRHGRVGWPWYGDEKEESMQRYVSPQCIRGSWHRMNRRRLHLMGRPGWLCGIVWPSGTSLSPSLSVQVSSS</sequence>
<reference evidence="1 2" key="1">
    <citation type="journal article" date="2016" name="Mol. Biol. Evol.">
        <title>Comparative Genomics of Early-Diverging Mushroom-Forming Fungi Provides Insights into the Origins of Lignocellulose Decay Capabilities.</title>
        <authorList>
            <person name="Nagy L.G."/>
            <person name="Riley R."/>
            <person name="Tritt A."/>
            <person name="Adam C."/>
            <person name="Daum C."/>
            <person name="Floudas D."/>
            <person name="Sun H."/>
            <person name="Yadav J.S."/>
            <person name="Pangilinan J."/>
            <person name="Larsson K.H."/>
            <person name="Matsuura K."/>
            <person name="Barry K."/>
            <person name="Labutti K."/>
            <person name="Kuo R."/>
            <person name="Ohm R.A."/>
            <person name="Bhattacharya S.S."/>
            <person name="Shirouzu T."/>
            <person name="Yoshinaga Y."/>
            <person name="Martin F.M."/>
            <person name="Grigoriev I.V."/>
            <person name="Hibbett D.S."/>
        </authorList>
    </citation>
    <scope>NUCLEOTIDE SEQUENCE [LARGE SCALE GENOMIC DNA]</scope>
    <source>
        <strain evidence="1 2">L-15889</strain>
    </source>
</reference>
<name>A0A165THW5_9APHY</name>
<evidence type="ECO:0000313" key="2">
    <source>
        <dbReference type="Proteomes" id="UP000076727"/>
    </source>
</evidence>
<keyword evidence="2" id="KW-1185">Reference proteome</keyword>
<dbReference type="Proteomes" id="UP000076727">
    <property type="component" value="Unassembled WGS sequence"/>
</dbReference>
<gene>
    <name evidence="1" type="ORF">DAEQUDRAFT_414541</name>
</gene>
<dbReference type="AlphaFoldDB" id="A0A165THW5"/>
<dbReference type="EMBL" id="KV429036">
    <property type="protein sequence ID" value="KZT73466.1"/>
    <property type="molecule type" value="Genomic_DNA"/>
</dbReference>
<organism evidence="1 2">
    <name type="scientific">Daedalea quercina L-15889</name>
    <dbReference type="NCBI Taxonomy" id="1314783"/>
    <lineage>
        <taxon>Eukaryota</taxon>
        <taxon>Fungi</taxon>
        <taxon>Dikarya</taxon>
        <taxon>Basidiomycota</taxon>
        <taxon>Agaricomycotina</taxon>
        <taxon>Agaricomycetes</taxon>
        <taxon>Polyporales</taxon>
        <taxon>Fomitopsis</taxon>
    </lineage>
</organism>
<evidence type="ECO:0000313" key="1">
    <source>
        <dbReference type="EMBL" id="KZT73466.1"/>
    </source>
</evidence>
<proteinExistence type="predicted"/>
<accession>A0A165THW5</accession>
<protein>
    <submittedName>
        <fullName evidence="1">Uncharacterized protein</fullName>
    </submittedName>
</protein>